<dbReference type="InterPro" id="IPR053934">
    <property type="entry name" value="HTTM_dom"/>
</dbReference>
<feature type="transmembrane region" description="Helical" evidence="7">
    <location>
        <begin position="109"/>
        <end position="130"/>
    </location>
</feature>
<feature type="transmembrane region" description="Helical" evidence="7">
    <location>
        <begin position="151"/>
        <end position="170"/>
    </location>
</feature>
<evidence type="ECO:0000256" key="4">
    <source>
        <dbReference type="ARBA" id="ARBA00023136"/>
    </source>
</evidence>
<dbReference type="InterPro" id="IPR007782">
    <property type="entry name" value="VKG_COase"/>
</dbReference>
<keyword evidence="2 7" id="KW-0812">Transmembrane</keyword>
<dbReference type="InterPro" id="IPR053935">
    <property type="entry name" value="VKGC_lumenal_dom"/>
</dbReference>
<sequence length="437" mass="51201">MKTLLFKQVDNSALIVFRIIFGLLITLEAWGAIATGWVKRVFVEPQFTFNFIGFDFLQVFVGPFMYGYYLLMGSLGLMVCLGYKYRWSMGGYTLLWTLSYLMQKSSYNNHYYLLILICIFMLLVPANAYASIDAKRNPSLRSNAMPNWVNVFIILQLFIVYTYAALAKIYPDWLQAKVPEILMAGKAHYYIVGDILQQKWTHYVIAYFGILFDLLVVPLLLYKPTRKYIFFFSVFFHLFNSIVFQIGIFPYLSLAFSLFFFPAEKVHRWFLKKKDFYQEKAIQVPNYAGAFQLFIVVWFICQIGLPLRHWFIPGDVLYTEEGHRMSWRMMLRTKSGHATYTVVDTKTGEKTIINKAKYLTPKQMRQATTKPDIIWQFAQRIARDYAQQGKEVQVFVRCGIRVNKGSYTPLINPEVDLAAADWNYFKHNTWILLPQNL</sequence>
<evidence type="ECO:0000256" key="1">
    <source>
        <dbReference type="ARBA" id="ARBA00004127"/>
    </source>
</evidence>
<organism evidence="9 10">
    <name type="scientific">Mesonia sediminis</name>
    <dbReference type="NCBI Taxonomy" id="1703946"/>
    <lineage>
        <taxon>Bacteria</taxon>
        <taxon>Pseudomonadati</taxon>
        <taxon>Bacteroidota</taxon>
        <taxon>Flavobacteriia</taxon>
        <taxon>Flavobacteriales</taxon>
        <taxon>Flavobacteriaceae</taxon>
        <taxon>Mesonia</taxon>
    </lineage>
</organism>
<feature type="transmembrane region" description="Helical" evidence="7">
    <location>
        <begin position="281"/>
        <end position="301"/>
    </location>
</feature>
<accession>A0ABW5SEL1</accession>
<evidence type="ECO:0000259" key="8">
    <source>
        <dbReference type="SMART" id="SM00752"/>
    </source>
</evidence>
<keyword evidence="4 7" id="KW-0472">Membrane</keyword>
<evidence type="ECO:0000256" key="6">
    <source>
        <dbReference type="ARBA" id="ARBA00023239"/>
    </source>
</evidence>
<comment type="caution">
    <text evidence="9">The sequence shown here is derived from an EMBL/GenBank/DDBJ whole genome shotgun (WGS) entry which is preliminary data.</text>
</comment>
<dbReference type="SMART" id="SM00752">
    <property type="entry name" value="HTTM"/>
    <property type="match status" value="1"/>
</dbReference>
<dbReference type="RefSeq" id="WP_379046261.1">
    <property type="nucleotide sequence ID" value="NZ_JBHULZ010000033.1"/>
</dbReference>
<protein>
    <submittedName>
        <fullName evidence="9">HTTM domain-containing protein</fullName>
    </submittedName>
</protein>
<proteinExistence type="predicted"/>
<evidence type="ECO:0000256" key="7">
    <source>
        <dbReference type="SAM" id="Phobius"/>
    </source>
</evidence>
<keyword evidence="5" id="KW-1015">Disulfide bond</keyword>
<name>A0ABW5SEL1_9FLAO</name>
<gene>
    <name evidence="9" type="ORF">ACFSQ0_07190</name>
</gene>
<evidence type="ECO:0000313" key="10">
    <source>
        <dbReference type="Proteomes" id="UP001597357"/>
    </source>
</evidence>
<feature type="transmembrane region" description="Helical" evidence="7">
    <location>
        <begin position="228"/>
        <end position="261"/>
    </location>
</feature>
<dbReference type="PANTHER" id="PTHR12639">
    <property type="entry name" value="VITAMIN K-DEPENDENT GAMMA-CARBOXYLASE"/>
    <property type="match status" value="1"/>
</dbReference>
<dbReference type="PANTHER" id="PTHR12639:SF7">
    <property type="entry name" value="HTTM DOMAIN-CONTAINING PROTEIN"/>
    <property type="match status" value="1"/>
</dbReference>
<evidence type="ECO:0000256" key="5">
    <source>
        <dbReference type="ARBA" id="ARBA00023157"/>
    </source>
</evidence>
<dbReference type="EMBL" id="JBHULZ010000033">
    <property type="protein sequence ID" value="MFD2697774.1"/>
    <property type="molecule type" value="Genomic_DNA"/>
</dbReference>
<dbReference type="Pfam" id="PF05090">
    <property type="entry name" value="HTTM"/>
    <property type="match status" value="1"/>
</dbReference>
<comment type="subcellular location">
    <subcellularLocation>
        <location evidence="1">Endomembrane system</location>
        <topology evidence="1">Multi-pass membrane protein</topology>
    </subcellularLocation>
</comment>
<keyword evidence="3 7" id="KW-1133">Transmembrane helix</keyword>
<evidence type="ECO:0000313" key="9">
    <source>
        <dbReference type="EMBL" id="MFD2697774.1"/>
    </source>
</evidence>
<dbReference type="Pfam" id="PF22777">
    <property type="entry name" value="VKGC_lumenal_dom"/>
    <property type="match status" value="1"/>
</dbReference>
<evidence type="ECO:0000256" key="3">
    <source>
        <dbReference type="ARBA" id="ARBA00022989"/>
    </source>
</evidence>
<dbReference type="Proteomes" id="UP001597357">
    <property type="component" value="Unassembled WGS sequence"/>
</dbReference>
<feature type="transmembrane region" description="Helical" evidence="7">
    <location>
        <begin position="12"/>
        <end position="37"/>
    </location>
</feature>
<keyword evidence="10" id="KW-1185">Reference proteome</keyword>
<dbReference type="InterPro" id="IPR011020">
    <property type="entry name" value="HTTM-like"/>
</dbReference>
<feature type="transmembrane region" description="Helical" evidence="7">
    <location>
        <begin position="49"/>
        <end position="71"/>
    </location>
</feature>
<evidence type="ECO:0000256" key="2">
    <source>
        <dbReference type="ARBA" id="ARBA00022692"/>
    </source>
</evidence>
<keyword evidence="6" id="KW-0456">Lyase</keyword>
<reference evidence="10" key="1">
    <citation type="journal article" date="2019" name="Int. J. Syst. Evol. Microbiol.">
        <title>The Global Catalogue of Microorganisms (GCM) 10K type strain sequencing project: providing services to taxonomists for standard genome sequencing and annotation.</title>
        <authorList>
            <consortium name="The Broad Institute Genomics Platform"/>
            <consortium name="The Broad Institute Genome Sequencing Center for Infectious Disease"/>
            <person name="Wu L."/>
            <person name="Ma J."/>
        </authorList>
    </citation>
    <scope>NUCLEOTIDE SEQUENCE [LARGE SCALE GENOMIC DNA]</scope>
    <source>
        <strain evidence="10">KCTC 42255</strain>
    </source>
</reference>
<feature type="transmembrane region" description="Helical" evidence="7">
    <location>
        <begin position="200"/>
        <end position="221"/>
    </location>
</feature>
<feature type="domain" description="HTTM-like" evidence="8">
    <location>
        <begin position="6"/>
        <end position="265"/>
    </location>
</feature>